<dbReference type="RefSeq" id="WP_307293701.1">
    <property type="nucleotide sequence ID" value="NZ_JAUSXV010000001.1"/>
</dbReference>
<dbReference type="AlphaFoldDB" id="A0AAW8ETF1"/>
<organism evidence="2 3">
    <name type="scientific">Microbacterium natoriense</name>
    <dbReference type="NCBI Taxonomy" id="284570"/>
    <lineage>
        <taxon>Bacteria</taxon>
        <taxon>Bacillati</taxon>
        <taxon>Actinomycetota</taxon>
        <taxon>Actinomycetes</taxon>
        <taxon>Micrococcales</taxon>
        <taxon>Microbacteriaceae</taxon>
        <taxon>Microbacterium</taxon>
    </lineage>
</organism>
<reference evidence="2 3" key="1">
    <citation type="submission" date="2023-07" db="EMBL/GenBank/DDBJ databases">
        <title>Comparative genomics of wheat-associated soil bacteria to identify genetic determinants of phenazine resistance.</title>
        <authorList>
            <person name="Mouncey N."/>
        </authorList>
    </citation>
    <scope>NUCLEOTIDE SEQUENCE [LARGE SCALE GENOMIC DNA]</scope>
    <source>
        <strain evidence="2 3">W4I9-1</strain>
    </source>
</reference>
<evidence type="ECO:0000313" key="3">
    <source>
        <dbReference type="Proteomes" id="UP001244427"/>
    </source>
</evidence>
<protein>
    <recommendedName>
        <fullName evidence="4">Cell division protein FtsK</fullName>
    </recommendedName>
</protein>
<feature type="transmembrane region" description="Helical" evidence="1">
    <location>
        <begin position="28"/>
        <end position="45"/>
    </location>
</feature>
<evidence type="ECO:0008006" key="4">
    <source>
        <dbReference type="Google" id="ProtNLM"/>
    </source>
</evidence>
<proteinExistence type="predicted"/>
<accession>A0AAW8ETF1</accession>
<keyword evidence="3" id="KW-1185">Reference proteome</keyword>
<evidence type="ECO:0000313" key="2">
    <source>
        <dbReference type="EMBL" id="MDQ0646567.1"/>
    </source>
</evidence>
<sequence length="169" mass="17547">MPLPQTSPSNVASSALPGATVIEKIRRLVIVSVIAAFAYAVFMTANRGYCAGGFDAQGGFIDASGRAVDQAPRCVELTLGASPLLYAGIALFVVLAIGRATNASTAMATRRSLNRSAFVVVGIVVFAIVVSQMWFQLVPIEGFASGGGSIFSPFPFGIIDVETTPMTTP</sequence>
<dbReference type="Proteomes" id="UP001244427">
    <property type="component" value="Unassembled WGS sequence"/>
</dbReference>
<feature type="transmembrane region" description="Helical" evidence="1">
    <location>
        <begin position="117"/>
        <end position="135"/>
    </location>
</feature>
<keyword evidence="1" id="KW-1133">Transmembrane helix</keyword>
<comment type="caution">
    <text evidence="2">The sequence shown here is derived from an EMBL/GenBank/DDBJ whole genome shotgun (WGS) entry which is preliminary data.</text>
</comment>
<gene>
    <name evidence="2" type="ORF">QFZ53_000763</name>
</gene>
<dbReference type="EMBL" id="JAUSXV010000001">
    <property type="protein sequence ID" value="MDQ0646567.1"/>
    <property type="molecule type" value="Genomic_DNA"/>
</dbReference>
<keyword evidence="1" id="KW-0812">Transmembrane</keyword>
<feature type="transmembrane region" description="Helical" evidence="1">
    <location>
        <begin position="77"/>
        <end position="97"/>
    </location>
</feature>
<evidence type="ECO:0000256" key="1">
    <source>
        <dbReference type="SAM" id="Phobius"/>
    </source>
</evidence>
<keyword evidence="1" id="KW-0472">Membrane</keyword>
<name>A0AAW8ETF1_9MICO</name>